<evidence type="ECO:0000256" key="9">
    <source>
        <dbReference type="SAM" id="Phobius"/>
    </source>
</evidence>
<dbReference type="Gene3D" id="3.30.450.290">
    <property type="match status" value="1"/>
</dbReference>
<gene>
    <name evidence="12" type="ORF">VSVS05_01525</name>
</gene>
<dbReference type="GO" id="GO:0006935">
    <property type="term" value="P:chemotaxis"/>
    <property type="evidence" value="ECO:0007669"/>
    <property type="project" value="UniProtKB-ARBA"/>
</dbReference>
<feature type="domain" description="Methyl-accepting transducer" evidence="10">
    <location>
        <begin position="261"/>
        <end position="497"/>
    </location>
</feature>
<evidence type="ECO:0000256" key="1">
    <source>
        <dbReference type="ARBA" id="ARBA00004141"/>
    </source>
</evidence>
<evidence type="ECO:0000313" key="13">
    <source>
        <dbReference type="Proteomes" id="UP000092528"/>
    </source>
</evidence>
<dbReference type="Pfam" id="PF00015">
    <property type="entry name" value="MCPsignal"/>
    <property type="match status" value="1"/>
</dbReference>
<accession>A0A1C7F9M1</accession>
<dbReference type="PROSITE" id="PS51257">
    <property type="entry name" value="PROKAR_LIPOPROTEIN"/>
    <property type="match status" value="1"/>
</dbReference>
<dbReference type="InterPro" id="IPR004089">
    <property type="entry name" value="MCPsignal_dom"/>
</dbReference>
<evidence type="ECO:0000256" key="5">
    <source>
        <dbReference type="ARBA" id="ARBA00023224"/>
    </source>
</evidence>
<feature type="transmembrane region" description="Helical" evidence="9">
    <location>
        <begin position="179"/>
        <end position="201"/>
    </location>
</feature>
<dbReference type="RefSeq" id="WP_065545379.1">
    <property type="nucleotide sequence ID" value="NZ_CP016414.1"/>
</dbReference>
<feature type="coiled-coil region" evidence="8">
    <location>
        <begin position="510"/>
        <end position="537"/>
    </location>
</feature>
<dbReference type="Proteomes" id="UP000092528">
    <property type="component" value="Chromosome 1"/>
</dbReference>
<dbReference type="Gene3D" id="1.10.287.950">
    <property type="entry name" value="Methyl-accepting chemotaxis protein"/>
    <property type="match status" value="1"/>
</dbReference>
<dbReference type="InterPro" id="IPR003660">
    <property type="entry name" value="HAMP_dom"/>
</dbReference>
<dbReference type="GeneID" id="96873493"/>
<evidence type="ECO:0000256" key="8">
    <source>
        <dbReference type="SAM" id="Coils"/>
    </source>
</evidence>
<organism evidence="12 13">
    <name type="scientific">Vibrio scophthalmi</name>
    <dbReference type="NCBI Taxonomy" id="45658"/>
    <lineage>
        <taxon>Bacteria</taxon>
        <taxon>Pseudomonadati</taxon>
        <taxon>Pseudomonadota</taxon>
        <taxon>Gammaproteobacteria</taxon>
        <taxon>Vibrionales</taxon>
        <taxon>Vibrionaceae</taxon>
        <taxon>Vibrio</taxon>
    </lineage>
</organism>
<dbReference type="PANTHER" id="PTHR32089:SF119">
    <property type="entry name" value="METHYL-ACCEPTING CHEMOTAXIS PROTEIN CTPL"/>
    <property type="match status" value="1"/>
</dbReference>
<protein>
    <submittedName>
        <fullName evidence="12">Putative methyl-accepting chemotaxis protein</fullName>
    </submittedName>
</protein>
<evidence type="ECO:0000256" key="4">
    <source>
        <dbReference type="ARBA" id="ARBA00023136"/>
    </source>
</evidence>
<evidence type="ECO:0000256" key="3">
    <source>
        <dbReference type="ARBA" id="ARBA00022989"/>
    </source>
</evidence>
<dbReference type="FunFam" id="1.10.287.950:FF:000001">
    <property type="entry name" value="Methyl-accepting chemotaxis sensory transducer"/>
    <property type="match status" value="1"/>
</dbReference>
<dbReference type="GO" id="GO:0007165">
    <property type="term" value="P:signal transduction"/>
    <property type="evidence" value="ECO:0007669"/>
    <property type="project" value="UniProtKB-KW"/>
</dbReference>
<keyword evidence="5 7" id="KW-0807">Transducer</keyword>
<dbReference type="CDD" id="cd06225">
    <property type="entry name" value="HAMP"/>
    <property type="match status" value="1"/>
</dbReference>
<dbReference type="SUPFAM" id="SSF58104">
    <property type="entry name" value="Methyl-accepting chemotaxis protein (MCP) signaling domain"/>
    <property type="match status" value="1"/>
</dbReference>
<dbReference type="EMBL" id="CP016414">
    <property type="protein sequence ID" value="ANU36650.1"/>
    <property type="molecule type" value="Genomic_DNA"/>
</dbReference>
<dbReference type="SMART" id="SM00283">
    <property type="entry name" value="MA"/>
    <property type="match status" value="1"/>
</dbReference>
<keyword evidence="8" id="KW-0175">Coiled coil</keyword>
<dbReference type="STRING" id="45658.VSVS12_01905"/>
<feature type="domain" description="HAMP" evidence="11">
    <location>
        <begin position="203"/>
        <end position="256"/>
    </location>
</feature>
<dbReference type="SMART" id="SM00304">
    <property type="entry name" value="HAMP"/>
    <property type="match status" value="1"/>
</dbReference>
<dbReference type="PANTHER" id="PTHR32089">
    <property type="entry name" value="METHYL-ACCEPTING CHEMOTAXIS PROTEIN MCPB"/>
    <property type="match status" value="1"/>
</dbReference>
<keyword evidence="3 9" id="KW-1133">Transmembrane helix</keyword>
<comment type="similarity">
    <text evidence="6">Belongs to the methyl-accepting chemotaxis (MCP) protein family.</text>
</comment>
<name>A0A1C7F9M1_9VIBR</name>
<evidence type="ECO:0000259" key="11">
    <source>
        <dbReference type="PROSITE" id="PS50885"/>
    </source>
</evidence>
<dbReference type="GO" id="GO:0016020">
    <property type="term" value="C:membrane"/>
    <property type="evidence" value="ECO:0007669"/>
    <property type="project" value="UniProtKB-SubCell"/>
</dbReference>
<sequence length="545" mass="59611">MRSTITFKLLVTLVMVFGCVLAISTIYQYQQQKQLIHDVLSQQLHDKASNYFDSLNMMMLTGTMSQKETLRDKALAQDGIEQVRVLRAPAVDKLYGPGNPNQTVQDDIDQRALSGELVIEPISADWGNGLVVALPMKSSLDYRGTNCVGCHAAQEGEVLGAIRLEYNMSHVNSMVSKQAMFAMGIMASITFIGFLFTMGLTRKILVRPLQKTSRFMLQVAQSKNLLERLPSKQNDEIGVLANSINSFMDTVSDSLHKVQQTSHSLADSAGQLTDVAQSTDDAANNQQTETNDVQSNINNMLTQQEQTEQATLEASTLVNHTVNIVAQSASNAHNASDDIKLLVGSIEQVKQKITALNDQTTEVSSILEVISGIADQTNLLALNAAIEAARAGEQGRGFAVVAEEVRNLAGRTAEATSNIETIIDQFQQGSRESLISVDNVCQQAHQRSEDVESLSTAMHSVVDEMHQVLNHTQNIEQQAQTTSSVGHHIQSKIDTITAHANGTSQLASQTRDISLDLENLSERLEQLLNQFSLEQQKNSGSLMSK</sequence>
<evidence type="ECO:0000256" key="6">
    <source>
        <dbReference type="ARBA" id="ARBA00029447"/>
    </source>
</evidence>
<dbReference type="PROSITE" id="PS50885">
    <property type="entry name" value="HAMP"/>
    <property type="match status" value="1"/>
</dbReference>
<dbReference type="PATRIC" id="fig|45658.7.peg.1505"/>
<dbReference type="PROSITE" id="PS50111">
    <property type="entry name" value="CHEMOTAXIS_TRANSDUC_2"/>
    <property type="match status" value="1"/>
</dbReference>
<keyword evidence="13" id="KW-1185">Reference proteome</keyword>
<evidence type="ECO:0000259" key="10">
    <source>
        <dbReference type="PROSITE" id="PS50111"/>
    </source>
</evidence>
<dbReference type="Pfam" id="PF00672">
    <property type="entry name" value="HAMP"/>
    <property type="match status" value="1"/>
</dbReference>
<dbReference type="AlphaFoldDB" id="A0A1C7F9M1"/>
<evidence type="ECO:0000313" key="12">
    <source>
        <dbReference type="EMBL" id="ANU36650.1"/>
    </source>
</evidence>
<keyword evidence="2 9" id="KW-0812">Transmembrane</keyword>
<reference evidence="12 13" key="1">
    <citation type="submission" date="2016-07" db="EMBL/GenBank/DDBJ databases">
        <title>Genome sequencing of Vibrio scophthalmi strain VS-05, an isolated from Paralichthys olivaceus.</title>
        <authorList>
            <person name="Han H.-J."/>
        </authorList>
    </citation>
    <scope>NUCLEOTIDE SEQUENCE [LARGE SCALE GENOMIC DNA]</scope>
    <source>
        <strain evidence="12 13">VS-05</strain>
    </source>
</reference>
<evidence type="ECO:0000256" key="7">
    <source>
        <dbReference type="PROSITE-ProRule" id="PRU00284"/>
    </source>
</evidence>
<keyword evidence="4 9" id="KW-0472">Membrane</keyword>
<comment type="subcellular location">
    <subcellularLocation>
        <location evidence="1">Membrane</location>
        <topology evidence="1">Multi-pass membrane protein</topology>
    </subcellularLocation>
</comment>
<evidence type="ECO:0000256" key="2">
    <source>
        <dbReference type="ARBA" id="ARBA00022692"/>
    </source>
</evidence>
<proteinExistence type="inferred from homology"/>